<feature type="domain" description="Actin homologue MreB-like C-terminal" evidence="2">
    <location>
        <begin position="154"/>
        <end position="269"/>
    </location>
</feature>
<dbReference type="Pfam" id="PF21522">
    <property type="entry name" value="MreB-like_C"/>
    <property type="match status" value="1"/>
</dbReference>
<dbReference type="Pfam" id="PF17989">
    <property type="entry name" value="ALP_N"/>
    <property type="match status" value="1"/>
</dbReference>
<dbReference type="InterPro" id="IPR043129">
    <property type="entry name" value="ATPase_NBD"/>
</dbReference>
<name>D9SMT6_CLOC7</name>
<dbReference type="KEGG" id="ccb:Clocel_0082"/>
<accession>D9SMT6</accession>
<dbReference type="Gene3D" id="3.30.420.40">
    <property type="match status" value="2"/>
</dbReference>
<dbReference type="HOGENOM" id="CLU_066405_2_0_9"/>
<dbReference type="AlphaFoldDB" id="D9SMT6"/>
<gene>
    <name evidence="3" type="ordered locus">Clocel_0082</name>
</gene>
<dbReference type="RefSeq" id="WP_010076707.1">
    <property type="nucleotide sequence ID" value="NC_014393.1"/>
</dbReference>
<dbReference type="eggNOG" id="COG0849">
    <property type="taxonomic scope" value="Bacteria"/>
</dbReference>
<dbReference type="InterPro" id="IPR040607">
    <property type="entry name" value="ALP_N"/>
</dbReference>
<dbReference type="SUPFAM" id="SSF53067">
    <property type="entry name" value="Actin-like ATPase domain"/>
    <property type="match status" value="2"/>
</dbReference>
<keyword evidence="4" id="KW-1185">Reference proteome</keyword>
<feature type="domain" description="Actin-like protein N-terminal" evidence="1">
    <location>
        <begin position="4"/>
        <end position="139"/>
    </location>
</feature>
<dbReference type="InterPro" id="IPR049067">
    <property type="entry name" value="MreB-like_C"/>
</dbReference>
<proteinExistence type="predicted"/>
<reference evidence="3 4" key="1">
    <citation type="submission" date="2010-08" db="EMBL/GenBank/DDBJ databases">
        <title>Complete sequence of Clostridium cellulovorans 743B.</title>
        <authorList>
            <consortium name="US DOE Joint Genome Institute"/>
            <person name="Lucas S."/>
            <person name="Copeland A."/>
            <person name="Lapidus A."/>
            <person name="Cheng J.-F."/>
            <person name="Bruce D."/>
            <person name="Goodwin L."/>
            <person name="Pitluck S."/>
            <person name="Chertkov O."/>
            <person name="Detter J.C."/>
            <person name="Han C."/>
            <person name="Tapia R."/>
            <person name="Land M."/>
            <person name="Hauser L."/>
            <person name="Chang Y.-J."/>
            <person name="Jeffries C."/>
            <person name="Kyrpides N."/>
            <person name="Ivanova N."/>
            <person name="Mikhailova N."/>
            <person name="Hemme C.L."/>
            <person name="Woyke T."/>
        </authorList>
    </citation>
    <scope>NUCLEOTIDE SEQUENCE [LARGE SCALE GENOMIC DNA]</scope>
    <source>
        <strain evidence="4">ATCC 35296 / DSM 3052 / OCM 3 / 743B</strain>
    </source>
</reference>
<dbReference type="STRING" id="573061.Clocel_0082"/>
<evidence type="ECO:0000313" key="4">
    <source>
        <dbReference type="Proteomes" id="UP000002730"/>
    </source>
</evidence>
<sequence length="295" mass="33104">MIMGIDVGYSHTKVYTSNGRDIFRSTVTNGIMDINVNAIKVKIAGNEYTVGENTGNFSVKLNKIDDAVFRLCLYTAVARNLPIGEDEVQLVIGLPVQYYKDQKLELKKALEGIQVFLSLNDKPIRFKITKCVVFPQSAGVFVLHPDIFEGSNIVIDIGGMTVDVSYFNDMTLQDYRTYELGMIKLYDKLVQNIKAEFGVSYDILNAEDIIKNKRIFRDGELIDCTDVVNTTLRTHASLIINRVMAGLSQYDTSQRHFIGGGSYILGEYLPVKAIKEDIYANAEAFFKIGVERFAS</sequence>
<evidence type="ECO:0000259" key="2">
    <source>
        <dbReference type="Pfam" id="PF21522"/>
    </source>
</evidence>
<evidence type="ECO:0000259" key="1">
    <source>
        <dbReference type="Pfam" id="PF17989"/>
    </source>
</evidence>
<evidence type="ECO:0000313" key="3">
    <source>
        <dbReference type="EMBL" id="ADL49871.1"/>
    </source>
</evidence>
<dbReference type="Proteomes" id="UP000002730">
    <property type="component" value="Chromosome"/>
</dbReference>
<dbReference type="OrthoDB" id="1883643at2"/>
<organism evidence="3 4">
    <name type="scientific">Clostridium cellulovorans (strain ATCC 35296 / DSM 3052 / OCM 3 / 743B)</name>
    <dbReference type="NCBI Taxonomy" id="573061"/>
    <lineage>
        <taxon>Bacteria</taxon>
        <taxon>Bacillati</taxon>
        <taxon>Bacillota</taxon>
        <taxon>Clostridia</taxon>
        <taxon>Eubacteriales</taxon>
        <taxon>Clostridiaceae</taxon>
        <taxon>Clostridium</taxon>
    </lineage>
</organism>
<dbReference type="EMBL" id="CP002160">
    <property type="protein sequence ID" value="ADL49871.1"/>
    <property type="molecule type" value="Genomic_DNA"/>
</dbReference>
<protein>
    <submittedName>
        <fullName evidence="3">StbA family protein</fullName>
    </submittedName>
</protein>